<dbReference type="PANTHER" id="PTHR10426">
    <property type="entry name" value="STRICTOSIDINE SYNTHASE-RELATED"/>
    <property type="match status" value="1"/>
</dbReference>
<reference evidence="2" key="1">
    <citation type="submission" date="2016-06" db="UniProtKB">
        <authorList>
            <consortium name="WormBaseParasite"/>
        </authorList>
    </citation>
    <scope>IDENTIFICATION</scope>
</reference>
<dbReference type="GO" id="GO:0016787">
    <property type="term" value="F:hydrolase activity"/>
    <property type="evidence" value="ECO:0007669"/>
    <property type="project" value="TreeGrafter"/>
</dbReference>
<organism evidence="2">
    <name type="scientific">Echinostoma caproni</name>
    <dbReference type="NCBI Taxonomy" id="27848"/>
    <lineage>
        <taxon>Eukaryota</taxon>
        <taxon>Metazoa</taxon>
        <taxon>Spiralia</taxon>
        <taxon>Lophotrochozoa</taxon>
        <taxon>Platyhelminthes</taxon>
        <taxon>Trematoda</taxon>
        <taxon>Digenea</taxon>
        <taxon>Plagiorchiida</taxon>
        <taxon>Echinostomata</taxon>
        <taxon>Echinostomatoidea</taxon>
        <taxon>Echinostomatidae</taxon>
        <taxon>Echinostoma</taxon>
    </lineage>
</organism>
<dbReference type="AlphaFoldDB" id="A0A183B1I2"/>
<protein>
    <submittedName>
        <fullName evidence="2">SGL domain-containing protein</fullName>
    </submittedName>
</protein>
<dbReference type="SUPFAM" id="SSF63829">
    <property type="entry name" value="Calcium-dependent phosphotriesterase"/>
    <property type="match status" value="1"/>
</dbReference>
<dbReference type="InterPro" id="IPR011042">
    <property type="entry name" value="6-blade_b-propeller_TolB-like"/>
</dbReference>
<dbReference type="GO" id="GO:0012505">
    <property type="term" value="C:endomembrane system"/>
    <property type="evidence" value="ECO:0007669"/>
    <property type="project" value="TreeGrafter"/>
</dbReference>
<name>A0A183B1I2_9TREM</name>
<sequence length="174" mass="19831">LLVVNPRNGKWRVFVDGLHFANGVQLHRDGQSVLVAETTRGRVVRIPLDGKTPSTVFADGLPGFPDNIRLSPRGGYWIPVNNVRNGSLFSWMMEFSPQWPIIRRIAHRITSLVPWFEFEKSKTSMLLRVDEEGRTIEVWHDPKNRVSNVAEVCEADGHLYTGSYYLPYIGKAKI</sequence>
<feature type="domain" description="SMP-30/Gluconolactonase/LRE-like region" evidence="1">
    <location>
        <begin position="2"/>
        <end position="80"/>
    </location>
</feature>
<dbReference type="Gene3D" id="2.120.10.30">
    <property type="entry name" value="TolB, C-terminal domain"/>
    <property type="match status" value="1"/>
</dbReference>
<dbReference type="PANTHER" id="PTHR10426:SF88">
    <property type="entry name" value="ADIPOCYTE PLASMA MEMBRANE-ASSOCIATED PROTEIN HEMOMUCIN-RELATED"/>
    <property type="match status" value="1"/>
</dbReference>
<evidence type="ECO:0000259" key="1">
    <source>
        <dbReference type="Pfam" id="PF08450"/>
    </source>
</evidence>
<dbReference type="WBParaSite" id="ECPE_0001310501-mRNA-1">
    <property type="protein sequence ID" value="ECPE_0001310501-mRNA-1"/>
    <property type="gene ID" value="ECPE_0001310501"/>
</dbReference>
<proteinExistence type="predicted"/>
<accession>A0A183B1I2</accession>
<evidence type="ECO:0000313" key="2">
    <source>
        <dbReference type="WBParaSite" id="ECPE_0001310501-mRNA-1"/>
    </source>
</evidence>
<dbReference type="Pfam" id="PF08450">
    <property type="entry name" value="SGL"/>
    <property type="match status" value="1"/>
</dbReference>
<dbReference type="InterPro" id="IPR013658">
    <property type="entry name" value="SGL"/>
</dbReference>